<sequence length="559" mass="58111">MGPGGQHNRRGKYVVASITAVVLTVALASCVIGGEKKSDAASVVEDFVTALNNHDAEAAAALTSYPNAARPSIQQMFDGLAAKSTDFDVAQVMDLGSDSGLFTLDASWNFGEGKDWSYQSQGEVRDLSVGWRVSWDPSVLVPDLGNGRTVSYTRTDAAPPKVVDSTGTLLMNEQTINAITLDPATMPDPVDTTRRLATVLEPVAPLVTSESMLADLAANPGKPVTAVLLRDPDYAYLESDFAIPGVVVVKTPKLIASDRRINSPLLDPLRTVWQANRDATAGWAVNLVEPNGFPIKQAGFQGPPGPDVAATLDSHAQLAAIEAVVSAGTPAAIVAIRPSDGAILAAAQNNQAIEQGPIAFTGLRPAGGALDLVRLASSMQNGVDPGSVSPEQLADTGQQLGLGNGFHIQGLEQQTAVLAANRPGVDQAMNNVMANKTSNDASAPTVTPFGMAMLAASIARGSAPMPMMVFGQPATADVTPTALPGDVNNRLRDAMRGAGGLAGYPDMMAAGAASGDDRWFYGSRGDFAFAVFVADADGGDRAMQMTDKLFQELGKPADK</sequence>
<evidence type="ECO:0000313" key="4">
    <source>
        <dbReference type="Proteomes" id="UP000230886"/>
    </source>
</evidence>
<keyword evidence="1" id="KW-1133">Transmembrane helix</keyword>
<organism evidence="3 4">
    <name type="scientific">Rhodococcus qingshengii</name>
    <dbReference type="NCBI Taxonomy" id="334542"/>
    <lineage>
        <taxon>Bacteria</taxon>
        <taxon>Bacillati</taxon>
        <taxon>Actinomycetota</taxon>
        <taxon>Actinomycetes</taxon>
        <taxon>Mycobacteriales</taxon>
        <taxon>Nocardiaceae</taxon>
        <taxon>Rhodococcus</taxon>
        <taxon>Rhodococcus erythropolis group</taxon>
    </lineage>
</organism>
<keyword evidence="1" id="KW-0472">Membrane</keyword>
<accession>A0A2A5JG10</accession>
<dbReference type="Proteomes" id="UP000230886">
    <property type="component" value="Unassembled WGS sequence"/>
</dbReference>
<dbReference type="SUPFAM" id="SSF56601">
    <property type="entry name" value="beta-lactamase/transpeptidase-like"/>
    <property type="match status" value="1"/>
</dbReference>
<name>A0A2A5JG10_RHOSG</name>
<reference evidence="3 4" key="1">
    <citation type="submission" date="2017-07" db="EMBL/GenBank/DDBJ databases">
        <title>Draft sequence of Rhodococcus enclensis 23b-28.</title>
        <authorList>
            <person name="Besaury L."/>
            <person name="Sancelme M."/>
            <person name="Amato P."/>
            <person name="Lallement A."/>
            <person name="Delort A.-M."/>
        </authorList>
    </citation>
    <scope>NUCLEOTIDE SEQUENCE [LARGE SCALE GENOMIC DNA]</scope>
    <source>
        <strain evidence="3 4">23b-28</strain>
    </source>
</reference>
<evidence type="ECO:0000256" key="1">
    <source>
        <dbReference type="SAM" id="Phobius"/>
    </source>
</evidence>
<keyword evidence="1" id="KW-0812">Transmembrane</keyword>
<dbReference type="Pfam" id="PF05223">
    <property type="entry name" value="MecA_N"/>
    <property type="match status" value="1"/>
</dbReference>
<evidence type="ECO:0000313" key="3">
    <source>
        <dbReference type="EMBL" id="PCK28530.1"/>
    </source>
</evidence>
<feature type="transmembrane region" description="Helical" evidence="1">
    <location>
        <begin position="12"/>
        <end position="34"/>
    </location>
</feature>
<protein>
    <submittedName>
        <fullName evidence="3">Penicillin-binding protein</fullName>
    </submittedName>
</protein>
<dbReference type="GO" id="GO:0046677">
    <property type="term" value="P:response to antibiotic"/>
    <property type="evidence" value="ECO:0007669"/>
    <property type="project" value="InterPro"/>
</dbReference>
<dbReference type="RefSeq" id="WP_042452630.1">
    <property type="nucleotide sequence ID" value="NZ_JAGIXV010000011.1"/>
</dbReference>
<comment type="caution">
    <text evidence="3">The sequence shown here is derived from an EMBL/GenBank/DDBJ whole genome shotgun (WGS) entry which is preliminary data.</text>
</comment>
<dbReference type="InterPro" id="IPR007887">
    <property type="entry name" value="MecA_N"/>
</dbReference>
<dbReference type="InterPro" id="IPR032710">
    <property type="entry name" value="NTF2-like_dom_sf"/>
</dbReference>
<dbReference type="AlphaFoldDB" id="A0A2A5JG10"/>
<dbReference type="Gene3D" id="3.40.710.10">
    <property type="entry name" value="DD-peptidase/beta-lactamase superfamily"/>
    <property type="match status" value="1"/>
</dbReference>
<dbReference type="InterPro" id="IPR012338">
    <property type="entry name" value="Beta-lactam/transpept-like"/>
</dbReference>
<evidence type="ECO:0000259" key="2">
    <source>
        <dbReference type="Pfam" id="PF05223"/>
    </source>
</evidence>
<proteinExistence type="predicted"/>
<feature type="domain" description="NTF2-like N-terminal transpeptidase" evidence="2">
    <location>
        <begin position="40"/>
        <end position="147"/>
    </location>
</feature>
<gene>
    <name evidence="3" type="ORF">CHR55_04195</name>
</gene>
<dbReference type="SUPFAM" id="SSF54427">
    <property type="entry name" value="NTF2-like"/>
    <property type="match status" value="1"/>
</dbReference>
<dbReference type="EMBL" id="NOVD01000002">
    <property type="protein sequence ID" value="PCK28530.1"/>
    <property type="molecule type" value="Genomic_DNA"/>
</dbReference>